<evidence type="ECO:0000256" key="2">
    <source>
        <dbReference type="ARBA" id="ARBA00022490"/>
    </source>
</evidence>
<dbReference type="Proteomes" id="UP000694846">
    <property type="component" value="Unplaced"/>
</dbReference>
<keyword evidence="4" id="KW-0966">Cell projection</keyword>
<keyword evidence="4" id="KW-0282">Flagellum</keyword>
<dbReference type="GO" id="GO:0005930">
    <property type="term" value="C:axoneme"/>
    <property type="evidence" value="ECO:0007669"/>
    <property type="project" value="UniProtKB-SubCell"/>
</dbReference>
<dbReference type="GO" id="GO:0005634">
    <property type="term" value="C:nucleus"/>
    <property type="evidence" value="ECO:0007669"/>
    <property type="project" value="TreeGrafter"/>
</dbReference>
<evidence type="ECO:0000256" key="4">
    <source>
        <dbReference type="RuleBase" id="RU367040"/>
    </source>
</evidence>
<evidence type="ECO:0000313" key="6">
    <source>
        <dbReference type="RefSeq" id="XP_025424151.1"/>
    </source>
</evidence>
<dbReference type="InterPro" id="IPR048256">
    <property type="entry name" value="Tektin-like"/>
</dbReference>
<dbReference type="OrthoDB" id="5788000at2759"/>
<keyword evidence="3" id="KW-0175">Coiled coil</keyword>
<dbReference type="InterPro" id="IPR000435">
    <property type="entry name" value="Tektins"/>
</dbReference>
<evidence type="ECO:0000256" key="1">
    <source>
        <dbReference type="ARBA" id="ARBA00007209"/>
    </source>
</evidence>
<accession>A0A8B8GNH9</accession>
<organism evidence="5 6">
    <name type="scientific">Sipha flava</name>
    <name type="common">yellow sugarcane aphid</name>
    <dbReference type="NCBI Taxonomy" id="143950"/>
    <lineage>
        <taxon>Eukaryota</taxon>
        <taxon>Metazoa</taxon>
        <taxon>Ecdysozoa</taxon>
        <taxon>Arthropoda</taxon>
        <taxon>Hexapoda</taxon>
        <taxon>Insecta</taxon>
        <taxon>Pterygota</taxon>
        <taxon>Neoptera</taxon>
        <taxon>Paraneoptera</taxon>
        <taxon>Hemiptera</taxon>
        <taxon>Sternorrhyncha</taxon>
        <taxon>Aphidomorpha</taxon>
        <taxon>Aphidoidea</taxon>
        <taxon>Aphididae</taxon>
        <taxon>Sipha</taxon>
    </lineage>
</organism>
<protein>
    <recommendedName>
        <fullName evidence="4">Tektin</fullName>
    </recommendedName>
</protein>
<name>A0A8B8GNH9_9HEMI</name>
<dbReference type="PANTHER" id="PTHR19960">
    <property type="entry name" value="TEKTIN"/>
    <property type="match status" value="1"/>
</dbReference>
<evidence type="ECO:0000313" key="5">
    <source>
        <dbReference type="Proteomes" id="UP000694846"/>
    </source>
</evidence>
<evidence type="ECO:0000256" key="3">
    <source>
        <dbReference type="ARBA" id="ARBA00023054"/>
    </source>
</evidence>
<dbReference type="GO" id="GO:0060294">
    <property type="term" value="P:cilium movement involved in cell motility"/>
    <property type="evidence" value="ECO:0007669"/>
    <property type="project" value="UniProtKB-UniRule"/>
</dbReference>
<dbReference type="GeneID" id="112693355"/>
<dbReference type="AlphaFoldDB" id="A0A8B8GNH9"/>
<dbReference type="PANTHER" id="PTHR19960:SF12">
    <property type="entry name" value="TEKTIN-4"/>
    <property type="match status" value="1"/>
</dbReference>
<dbReference type="Pfam" id="PF03148">
    <property type="entry name" value="Tektin"/>
    <property type="match status" value="1"/>
</dbReference>
<dbReference type="GO" id="GO:0060271">
    <property type="term" value="P:cilium assembly"/>
    <property type="evidence" value="ECO:0007669"/>
    <property type="project" value="UniProtKB-UniRule"/>
</dbReference>
<proteinExistence type="inferred from homology"/>
<reference evidence="6" key="1">
    <citation type="submission" date="2025-08" db="UniProtKB">
        <authorList>
            <consortium name="RefSeq"/>
        </authorList>
    </citation>
    <scope>IDENTIFICATION</scope>
    <source>
        <tissue evidence="6">Whole body</tissue>
    </source>
</reference>
<keyword evidence="5" id="KW-1185">Reference proteome</keyword>
<sequence>MLLKSTQNRSTTLNYGGFFLQVSHIMDKPLEKQLTMCEMILDDRTRETCNTDQRLSCTRYVRPCDETDEKLRRDSGGYYSFDQWQKHNEKLLNRSVRGYHQSNVVEYNVQRAINTLSASVDKYALDSTNKIAGTARRIDAWRLDVLQALESVRDEIALLLSSKQKLQKAQTALGVIRSISVECLERRSFRLAVDLTLDPGQVELVKEKELIDEIDDLFCRTLCQLKDQLNSNKTIKYRLEENWSNKNQSMKIDTMNLSLNIQSPIIMSHTNVIEDSENACLSVPEWEMAVKNLYEEAKRTMNDSTLLRSIVDDAVLKKSAKRLRDQADAVDIALARFISDTQHVEQALGNDLKQVVQRLGDSENLIGGLLRVITNLEKAKMTAETRLYNRLKRPEDENFKDSAQSSILSEVKSLQEQLDTLNYQLHCARTGHLGLKEARSQLEDEVRVKRKTLWTDTIRCQKVRAFYPSAKSCTIEIKSYLIQ</sequence>
<gene>
    <name evidence="6" type="primary">LOC112693355</name>
</gene>
<comment type="similarity">
    <text evidence="1 4">Belongs to the tektin family.</text>
</comment>
<keyword evidence="2" id="KW-0963">Cytoplasm</keyword>
<comment type="subcellular location">
    <subcellularLocation>
        <location evidence="4">Cytoplasm</location>
        <location evidence="4">Cytoskeleton</location>
        <location evidence="4">Cilium axoneme</location>
    </subcellularLocation>
</comment>
<dbReference type="RefSeq" id="XP_025424151.1">
    <property type="nucleotide sequence ID" value="XM_025568366.1"/>
</dbReference>
<dbReference type="GO" id="GO:0015630">
    <property type="term" value="C:microtubule cytoskeleton"/>
    <property type="evidence" value="ECO:0007669"/>
    <property type="project" value="UniProtKB-UniRule"/>
</dbReference>
<keyword evidence="4" id="KW-0969">Cilium</keyword>